<evidence type="ECO:0000256" key="5">
    <source>
        <dbReference type="SAM" id="Phobius"/>
    </source>
</evidence>
<dbReference type="InterPro" id="IPR001898">
    <property type="entry name" value="SLC13A/DASS"/>
</dbReference>
<comment type="caution">
    <text evidence="6">The sequence shown here is derived from an EMBL/GenBank/DDBJ whole genome shotgun (WGS) entry which is preliminary data.</text>
</comment>
<dbReference type="RefSeq" id="WP_209737339.1">
    <property type="nucleotide sequence ID" value="NZ_CP072611.1"/>
</dbReference>
<evidence type="ECO:0000256" key="2">
    <source>
        <dbReference type="ARBA" id="ARBA00022692"/>
    </source>
</evidence>
<keyword evidence="4 5" id="KW-0472">Membrane</keyword>
<evidence type="ECO:0000256" key="1">
    <source>
        <dbReference type="ARBA" id="ARBA00004141"/>
    </source>
</evidence>
<gene>
    <name evidence="6" type="ORF">ACFSKQ_15660</name>
</gene>
<name>A0ABW5CQM1_9HYPH</name>
<feature type="transmembrane region" description="Helical" evidence="5">
    <location>
        <begin position="465"/>
        <end position="488"/>
    </location>
</feature>
<organism evidence="6 7">
    <name type="scientific">Aureimonas populi</name>
    <dbReference type="NCBI Taxonomy" id="1701758"/>
    <lineage>
        <taxon>Bacteria</taxon>
        <taxon>Pseudomonadati</taxon>
        <taxon>Pseudomonadota</taxon>
        <taxon>Alphaproteobacteria</taxon>
        <taxon>Hyphomicrobiales</taxon>
        <taxon>Aurantimonadaceae</taxon>
        <taxon>Aureimonas</taxon>
    </lineage>
</organism>
<evidence type="ECO:0000313" key="7">
    <source>
        <dbReference type="Proteomes" id="UP001597371"/>
    </source>
</evidence>
<dbReference type="EMBL" id="JBHUIJ010000022">
    <property type="protein sequence ID" value="MFD2238891.1"/>
    <property type="molecule type" value="Genomic_DNA"/>
</dbReference>
<feature type="transmembrane region" description="Helical" evidence="5">
    <location>
        <begin position="376"/>
        <end position="395"/>
    </location>
</feature>
<feature type="transmembrane region" description="Helical" evidence="5">
    <location>
        <begin position="402"/>
        <end position="419"/>
    </location>
</feature>
<dbReference type="PANTHER" id="PTHR10283">
    <property type="entry name" value="SOLUTE CARRIER FAMILY 13 MEMBER"/>
    <property type="match status" value="1"/>
</dbReference>
<dbReference type="PANTHER" id="PTHR10283:SF82">
    <property type="entry name" value="SOLUTE CARRIER FAMILY 13 MEMBER 2"/>
    <property type="match status" value="1"/>
</dbReference>
<evidence type="ECO:0000313" key="6">
    <source>
        <dbReference type="EMBL" id="MFD2238891.1"/>
    </source>
</evidence>
<feature type="transmembrane region" description="Helical" evidence="5">
    <location>
        <begin position="157"/>
        <end position="176"/>
    </location>
</feature>
<feature type="transmembrane region" description="Helical" evidence="5">
    <location>
        <begin position="94"/>
        <end position="112"/>
    </location>
</feature>
<protein>
    <submittedName>
        <fullName evidence="6">SLC13 family permease</fullName>
    </submittedName>
</protein>
<dbReference type="CDD" id="cd01115">
    <property type="entry name" value="SLC13_permease"/>
    <property type="match status" value="1"/>
</dbReference>
<evidence type="ECO:0000256" key="4">
    <source>
        <dbReference type="ARBA" id="ARBA00023136"/>
    </source>
</evidence>
<dbReference type="Pfam" id="PF00939">
    <property type="entry name" value="Na_sulph_symp"/>
    <property type="match status" value="1"/>
</dbReference>
<sequence>MAEAAQTKRKETEAPSLPWKPLPIFGGLALFALVLLLPPPPGLSPEGWRVVATAVLMIAWWISEAIPVPVTALVPIAALPMLNVSPIGAATAPYGDPVIFLFMGGFVLALAMERSNLHRRIALNIVARTGTQQHRVVAGFMAATAFCSMWVSNTATAVMMLPVALSVAGLLGNDGADGRRFSLALLLSVAYAASIGGITTLIGTPPNALLAGLLNQTYGYDIGFARWMSIGVPVAAVMLVLCWLLLTRFAIRLPRVEIEGAGELIRDELSKLGPWRPAEVRVGIVFLVTATAWIFRTILDDYIPGLSDSSIAILAALVLFSVPSGEPKGGALMDWNTAMGLPWGVLILFGGGLSLAAAVTGTGLDTWIGSLLGDAARGLPLLAVVALVVVVVLFLTEFISNTATAAAFVPLVAALAISLGENPLILAIPATFAAAMAFMLPVATPPNALVFGSGHVSLPQMARNGFWLNIVAMVVISTFAYWLVMLLFGVTAGEIPGWAARAGLDD</sequence>
<feature type="transmembrane region" description="Helical" evidence="5">
    <location>
        <begin position="224"/>
        <end position="246"/>
    </location>
</feature>
<comment type="subcellular location">
    <subcellularLocation>
        <location evidence="1">Membrane</location>
        <topology evidence="1">Multi-pass membrane protein</topology>
    </subcellularLocation>
</comment>
<feature type="transmembrane region" description="Helical" evidence="5">
    <location>
        <begin position="183"/>
        <end position="204"/>
    </location>
</feature>
<feature type="transmembrane region" description="Helical" evidence="5">
    <location>
        <begin position="343"/>
        <end position="364"/>
    </location>
</feature>
<dbReference type="Proteomes" id="UP001597371">
    <property type="component" value="Unassembled WGS sequence"/>
</dbReference>
<keyword evidence="2 5" id="KW-0812">Transmembrane</keyword>
<feature type="transmembrane region" description="Helical" evidence="5">
    <location>
        <begin position="22"/>
        <end position="38"/>
    </location>
</feature>
<feature type="transmembrane region" description="Helical" evidence="5">
    <location>
        <begin position="425"/>
        <end position="444"/>
    </location>
</feature>
<proteinExistence type="predicted"/>
<accession>A0ABW5CQM1</accession>
<feature type="transmembrane region" description="Helical" evidence="5">
    <location>
        <begin position="50"/>
        <end position="74"/>
    </location>
</feature>
<keyword evidence="3 5" id="KW-1133">Transmembrane helix</keyword>
<reference evidence="7" key="1">
    <citation type="journal article" date="2019" name="Int. J. Syst. Evol. Microbiol.">
        <title>The Global Catalogue of Microorganisms (GCM) 10K type strain sequencing project: providing services to taxonomists for standard genome sequencing and annotation.</title>
        <authorList>
            <consortium name="The Broad Institute Genomics Platform"/>
            <consortium name="The Broad Institute Genome Sequencing Center for Infectious Disease"/>
            <person name="Wu L."/>
            <person name="Ma J."/>
        </authorList>
    </citation>
    <scope>NUCLEOTIDE SEQUENCE [LARGE SCALE GENOMIC DNA]</scope>
    <source>
        <strain evidence="7">ZS-35-S2</strain>
    </source>
</reference>
<evidence type="ECO:0000256" key="3">
    <source>
        <dbReference type="ARBA" id="ARBA00022989"/>
    </source>
</evidence>
<keyword evidence="7" id="KW-1185">Reference proteome</keyword>
<dbReference type="NCBIfam" id="TIGR00785">
    <property type="entry name" value="dass"/>
    <property type="match status" value="1"/>
</dbReference>